<dbReference type="EMBL" id="CP029397">
    <property type="protein sequence ID" value="AWL28449.1"/>
    <property type="molecule type" value="Genomic_DNA"/>
</dbReference>
<dbReference type="PANTHER" id="PTHR43540:SF1">
    <property type="entry name" value="ISOCHORISMATASE HYDROLASE"/>
    <property type="match status" value="1"/>
</dbReference>
<dbReference type="Pfam" id="PF00857">
    <property type="entry name" value="Isochorismatase"/>
    <property type="match status" value="1"/>
</dbReference>
<organism evidence="3 4">
    <name type="scientific">Acinetobacter defluvii</name>
    <dbReference type="NCBI Taxonomy" id="1871111"/>
    <lineage>
        <taxon>Bacteria</taxon>
        <taxon>Pseudomonadati</taxon>
        <taxon>Pseudomonadota</taxon>
        <taxon>Gammaproteobacteria</taxon>
        <taxon>Moraxellales</taxon>
        <taxon>Moraxellaceae</taxon>
        <taxon>Acinetobacter</taxon>
    </lineage>
</organism>
<protein>
    <submittedName>
        <fullName evidence="3">Cysteine hydrolase</fullName>
    </submittedName>
</protein>
<keyword evidence="1 3" id="KW-0378">Hydrolase</keyword>
<sequence length="188" mass="20865">MNQTALLVIDVQNDYFPDGKMALFQPEKALTNISILEKEFHLSNAPIIYIQHIFAETPAPFFEKNTEGVKLHPNLAVQDHSFIVEKAFPNSFFQTDLQTLLSRLGIQKLVITGMMTHMCVDATTRAAAELGYQSIVISDATATRDLSYAGQTVQALDVQTAFLSAFQMFAQVHSTASYLSTLISSEKQ</sequence>
<name>A0A2S2FBX8_9GAMM</name>
<gene>
    <name evidence="3" type="ORF">DJ533_07665</name>
</gene>
<dbReference type="KEGG" id="adv:DJ533_07665"/>
<proteinExistence type="predicted"/>
<dbReference type="InterPro" id="IPR036380">
    <property type="entry name" value="Isochorismatase-like_sf"/>
</dbReference>
<reference evidence="3" key="1">
    <citation type="submission" date="2019-08" db="EMBL/GenBank/DDBJ databases">
        <title>The complete genome of Acinetobacter defluvii strain WCHAD010030.</title>
        <authorList>
            <person name="Hu Y."/>
            <person name="Qin J."/>
            <person name="Feng Y."/>
            <person name="Zong Z."/>
        </authorList>
    </citation>
    <scope>NUCLEOTIDE SEQUENCE</scope>
    <source>
        <strain evidence="3">WCHA30</strain>
    </source>
</reference>
<accession>A0A2S2FBX8</accession>
<dbReference type="Gene3D" id="3.40.50.850">
    <property type="entry name" value="Isochorismatase-like"/>
    <property type="match status" value="1"/>
</dbReference>
<dbReference type="RefSeq" id="WP_065994849.1">
    <property type="nucleotide sequence ID" value="NZ_CP029397.2"/>
</dbReference>
<dbReference type="STRING" id="1871111.GCA_001704615_00966"/>
<dbReference type="PANTHER" id="PTHR43540">
    <property type="entry name" value="PEROXYUREIDOACRYLATE/UREIDOACRYLATE AMIDOHYDROLASE-RELATED"/>
    <property type="match status" value="1"/>
</dbReference>
<dbReference type="GO" id="GO:0016787">
    <property type="term" value="F:hydrolase activity"/>
    <property type="evidence" value="ECO:0007669"/>
    <property type="project" value="UniProtKB-KW"/>
</dbReference>
<dbReference type="SUPFAM" id="SSF52499">
    <property type="entry name" value="Isochorismatase-like hydrolases"/>
    <property type="match status" value="1"/>
</dbReference>
<evidence type="ECO:0000256" key="1">
    <source>
        <dbReference type="ARBA" id="ARBA00022801"/>
    </source>
</evidence>
<dbReference type="InterPro" id="IPR000868">
    <property type="entry name" value="Isochorismatase-like_dom"/>
</dbReference>
<dbReference type="Proteomes" id="UP000245977">
    <property type="component" value="Chromosome"/>
</dbReference>
<dbReference type="CDD" id="cd01014">
    <property type="entry name" value="nicotinamidase_related"/>
    <property type="match status" value="1"/>
</dbReference>
<keyword evidence="4" id="KW-1185">Reference proteome</keyword>
<evidence type="ECO:0000313" key="3">
    <source>
        <dbReference type="EMBL" id="AWL28449.1"/>
    </source>
</evidence>
<evidence type="ECO:0000313" key="4">
    <source>
        <dbReference type="Proteomes" id="UP000245977"/>
    </source>
</evidence>
<dbReference type="OrthoDB" id="1157330at2"/>
<dbReference type="AlphaFoldDB" id="A0A2S2FBX8"/>
<dbReference type="InterPro" id="IPR050272">
    <property type="entry name" value="Isochorismatase-like_hydrls"/>
</dbReference>
<feature type="domain" description="Isochorismatase-like" evidence="2">
    <location>
        <begin position="4"/>
        <end position="176"/>
    </location>
</feature>
<evidence type="ECO:0000259" key="2">
    <source>
        <dbReference type="Pfam" id="PF00857"/>
    </source>
</evidence>